<dbReference type="KEGG" id="sgbi:P3F81_10895"/>
<dbReference type="AlphaFoldDB" id="A0A9Y2AIC6"/>
<dbReference type="Proteomes" id="UP001243623">
    <property type="component" value="Chromosome"/>
</dbReference>
<feature type="domain" description="N-acetyltransferase" evidence="1">
    <location>
        <begin position="7"/>
        <end position="154"/>
    </location>
</feature>
<dbReference type="InterPro" id="IPR000182">
    <property type="entry name" value="GNAT_dom"/>
</dbReference>
<dbReference type="PANTHER" id="PTHR43415">
    <property type="entry name" value="SPERMIDINE N(1)-ACETYLTRANSFERASE"/>
    <property type="match status" value="1"/>
</dbReference>
<name>A0A9Y2AIC6_9FIRM</name>
<sequence>MMNGLNCYLRAVKLDDAKLLYIWRNEKETRKNSFNSNLIDFKEHLNWLKKTLQNNARLFYILICADMEVGQVRIDIEGKIGVVNYSIDSKYRKMGYGKSILELAEQELLKNAANLKKIVGYVKLENVASRHIFQILNYQEELKGNMCIYTKLLPD</sequence>
<gene>
    <name evidence="2" type="ORF">P3F81_10895</name>
</gene>
<keyword evidence="3" id="KW-1185">Reference proteome</keyword>
<dbReference type="InterPro" id="IPR016181">
    <property type="entry name" value="Acyl_CoA_acyltransferase"/>
</dbReference>
<evidence type="ECO:0000313" key="2">
    <source>
        <dbReference type="EMBL" id="WIW70387.1"/>
    </source>
</evidence>
<dbReference type="EMBL" id="CP120678">
    <property type="protein sequence ID" value="WIW70387.1"/>
    <property type="molecule type" value="Genomic_DNA"/>
</dbReference>
<dbReference type="GO" id="GO:0016747">
    <property type="term" value="F:acyltransferase activity, transferring groups other than amino-acyl groups"/>
    <property type="evidence" value="ECO:0007669"/>
    <property type="project" value="InterPro"/>
</dbReference>
<organism evidence="2 3">
    <name type="scientific">Selenobaculum gibii</name>
    <dbReference type="NCBI Taxonomy" id="3054208"/>
    <lineage>
        <taxon>Bacteria</taxon>
        <taxon>Bacillati</taxon>
        <taxon>Bacillota</taxon>
        <taxon>Negativicutes</taxon>
        <taxon>Selenomonadales</taxon>
        <taxon>Selenomonadaceae</taxon>
        <taxon>Selenobaculum</taxon>
    </lineage>
</organism>
<protein>
    <submittedName>
        <fullName evidence="2">GNAT family N-acetyltransferase</fullName>
    </submittedName>
</protein>
<evidence type="ECO:0000259" key="1">
    <source>
        <dbReference type="PROSITE" id="PS51186"/>
    </source>
</evidence>
<dbReference type="PROSITE" id="PS51186">
    <property type="entry name" value="GNAT"/>
    <property type="match status" value="1"/>
</dbReference>
<accession>A0A9Y2AIC6</accession>
<proteinExistence type="predicted"/>
<reference evidence="2" key="1">
    <citation type="submission" date="2023-03" db="EMBL/GenBank/DDBJ databases">
        <title>Selenobaculum gbiensis gen. nov. sp. nov., a new bacterium isolated from the gut microbiota of IBD patient.</title>
        <authorList>
            <person name="Yeo S."/>
            <person name="Park H."/>
            <person name="Huh C.S."/>
        </authorList>
    </citation>
    <scope>NUCLEOTIDE SEQUENCE</scope>
    <source>
        <strain evidence="2">ICN-92133</strain>
    </source>
</reference>
<dbReference type="PANTHER" id="PTHR43415:SF3">
    <property type="entry name" value="GNAT-FAMILY ACETYLTRANSFERASE"/>
    <property type="match status" value="1"/>
</dbReference>
<dbReference type="Gene3D" id="3.40.630.30">
    <property type="match status" value="1"/>
</dbReference>
<dbReference type="Pfam" id="PF13302">
    <property type="entry name" value="Acetyltransf_3"/>
    <property type="match status" value="1"/>
</dbReference>
<evidence type="ECO:0000313" key="3">
    <source>
        <dbReference type="Proteomes" id="UP001243623"/>
    </source>
</evidence>
<dbReference type="RefSeq" id="WP_147670166.1">
    <property type="nucleotide sequence ID" value="NZ_CP120678.1"/>
</dbReference>
<dbReference type="SUPFAM" id="SSF55729">
    <property type="entry name" value="Acyl-CoA N-acyltransferases (Nat)"/>
    <property type="match status" value="1"/>
</dbReference>